<name>A0ABQ4IBE4_9ACTN</name>
<evidence type="ECO:0000313" key="2">
    <source>
        <dbReference type="Proteomes" id="UP000647860"/>
    </source>
</evidence>
<accession>A0ABQ4IBE4</accession>
<organism evidence="1 2">
    <name type="scientific">Micromonospora gifhornensis</name>
    <dbReference type="NCBI Taxonomy" id="84594"/>
    <lineage>
        <taxon>Bacteria</taxon>
        <taxon>Bacillati</taxon>
        <taxon>Actinomycetota</taxon>
        <taxon>Actinomycetes</taxon>
        <taxon>Micromonosporales</taxon>
        <taxon>Micromonosporaceae</taxon>
        <taxon>Micromonospora</taxon>
    </lineage>
</organism>
<sequence length="73" mass="7902">MMTAFVLMLAATSSEVSTSRPRCLASSNHANAWAAIVTLLLAATPTVSPVGDTKSNHICYVRRWFLPPGLSRR</sequence>
<keyword evidence="2" id="KW-1185">Reference proteome</keyword>
<reference evidence="1 2" key="1">
    <citation type="submission" date="2021-01" db="EMBL/GenBank/DDBJ databases">
        <title>Whole genome shotgun sequence of Verrucosispora gifhornensis NBRC 16317.</title>
        <authorList>
            <person name="Komaki H."/>
            <person name="Tamura T."/>
        </authorList>
    </citation>
    <scope>NUCLEOTIDE SEQUENCE [LARGE SCALE GENOMIC DNA]</scope>
    <source>
        <strain evidence="1 2">NBRC 16317</strain>
    </source>
</reference>
<dbReference type="EMBL" id="BOPA01000014">
    <property type="protein sequence ID" value="GIJ15235.1"/>
    <property type="molecule type" value="Genomic_DNA"/>
</dbReference>
<evidence type="ECO:0000313" key="1">
    <source>
        <dbReference type="EMBL" id="GIJ15235.1"/>
    </source>
</evidence>
<protein>
    <recommendedName>
        <fullName evidence="3">Secreted protein</fullName>
    </recommendedName>
</protein>
<comment type="caution">
    <text evidence="1">The sequence shown here is derived from an EMBL/GenBank/DDBJ whole genome shotgun (WGS) entry which is preliminary data.</text>
</comment>
<proteinExistence type="predicted"/>
<evidence type="ECO:0008006" key="3">
    <source>
        <dbReference type="Google" id="ProtNLM"/>
    </source>
</evidence>
<dbReference type="Proteomes" id="UP000647860">
    <property type="component" value="Unassembled WGS sequence"/>
</dbReference>
<gene>
    <name evidence="1" type="ORF">Vgi01_19190</name>
</gene>